<dbReference type="EMBL" id="JBJIAA010000003">
    <property type="protein sequence ID" value="MFL0249584.1"/>
    <property type="molecule type" value="Genomic_DNA"/>
</dbReference>
<dbReference type="InterPro" id="IPR055130">
    <property type="entry name" value="PreP_C"/>
</dbReference>
<dbReference type="SUPFAM" id="SSF63411">
    <property type="entry name" value="LuxS/MPP-like metallohydrolase"/>
    <property type="match status" value="4"/>
</dbReference>
<dbReference type="PANTHER" id="PTHR43016">
    <property type="entry name" value="PRESEQUENCE PROTEASE"/>
    <property type="match status" value="1"/>
</dbReference>
<dbReference type="PANTHER" id="PTHR43016:SF13">
    <property type="entry name" value="PRESEQUENCE PROTEASE, MITOCHONDRIAL"/>
    <property type="match status" value="1"/>
</dbReference>
<name>A0ABW8TF94_9CLOT</name>
<dbReference type="SMART" id="SM01264">
    <property type="entry name" value="M16C_associated"/>
    <property type="match status" value="1"/>
</dbReference>
<dbReference type="Pfam" id="PF22516">
    <property type="entry name" value="PreP_C"/>
    <property type="match status" value="1"/>
</dbReference>
<dbReference type="Pfam" id="PF08367">
    <property type="entry name" value="M16C_assoc"/>
    <property type="match status" value="1"/>
</dbReference>
<feature type="coiled-coil region" evidence="1">
    <location>
        <begin position="469"/>
        <end position="496"/>
    </location>
</feature>
<dbReference type="Pfam" id="PF05193">
    <property type="entry name" value="Peptidase_M16_C"/>
    <property type="match status" value="1"/>
</dbReference>
<protein>
    <submittedName>
        <fullName evidence="3">Insulinase family protein</fullName>
    </submittedName>
</protein>
<evidence type="ECO:0000256" key="1">
    <source>
        <dbReference type="SAM" id="Coils"/>
    </source>
</evidence>
<keyword evidence="1" id="KW-0175">Coiled coil</keyword>
<reference evidence="3 4" key="1">
    <citation type="submission" date="2024-11" db="EMBL/GenBank/DDBJ databases">
        <authorList>
            <person name="Heng Y.C."/>
            <person name="Lim A.C.H."/>
            <person name="Lee J.K.Y."/>
            <person name="Kittelmann S."/>
        </authorList>
    </citation>
    <scope>NUCLEOTIDE SEQUENCE [LARGE SCALE GENOMIC DNA]</scope>
    <source>
        <strain evidence="3 4">WILCCON 0114</strain>
    </source>
</reference>
<feature type="domain" description="Peptidase M16C associated" evidence="2">
    <location>
        <begin position="465"/>
        <end position="715"/>
    </location>
</feature>
<dbReference type="InterPro" id="IPR011765">
    <property type="entry name" value="Pept_M16_N"/>
</dbReference>
<keyword evidence="4" id="KW-1185">Reference proteome</keyword>
<organism evidence="3 4">
    <name type="scientific">Clostridium neuense</name>
    <dbReference type="NCBI Taxonomy" id="1728934"/>
    <lineage>
        <taxon>Bacteria</taxon>
        <taxon>Bacillati</taxon>
        <taxon>Bacillota</taxon>
        <taxon>Clostridia</taxon>
        <taxon>Eubacteriales</taxon>
        <taxon>Clostridiaceae</taxon>
        <taxon>Clostridium</taxon>
    </lineage>
</organism>
<comment type="caution">
    <text evidence="3">The sequence shown here is derived from an EMBL/GenBank/DDBJ whole genome shotgun (WGS) entry which is preliminary data.</text>
</comment>
<dbReference type="RefSeq" id="WP_406786254.1">
    <property type="nucleotide sequence ID" value="NZ_JBJIAA010000003.1"/>
</dbReference>
<dbReference type="Pfam" id="PF00675">
    <property type="entry name" value="Peptidase_M16"/>
    <property type="match status" value="1"/>
</dbReference>
<sequence>MNSFNKDSIYHGFKFIYEEEIKEIGSKAFMFEHIKSGAKLLYLENDDSNKVFSISFRTPPKDSTGVFHILEHSVLCGSDKYPVKEPFVELLKGSLSTFLNAFTFSDKTMYPVASKNDKDFLNLIDVYMDAVLHPNIYKTKQILEQEGWHYELDKPEDDITYKGVVYNEMKGAFSSPEGILMRKIQNSLFPDNAYGFESGGDPKDIPDLTYEDFIASHKKYYSPANSYIYLYGAMDLDEKLEYLDREYLSSYERIQVDSKIEPQKPIGNDVELVEEYPILPNEGERDKTYLSLNFAVSKSTDAETYLAFDILEFLLLESPAAPLKKALLEAGICKDVFGIYDNSILQPFFAITIKNSNEDKKEEFKKLVFDTLKKLVNEGIDKKLIEAAINVKEFQLREADYGSMPRGLGYSVKAMDSWLYDESPLLNLKFEDTLKQIKKALTENYFEKLIEKYILNSKHESLVVIKPSKAVAEESAKALSEKLKGLKKSLSKDEINKLVSETESLKKRQASEDSPEDLKKLPMLSLDDIDEKAEKLPILEEDLDGTKLLYHEISTNKIAYFNLYFDSLDISEDKVKYLSLLEEVLGKIDTEKYKYEELANEINIKTGDITFTNSIFVDKNTTDKYYPKFTIKVKVLQDKIEDALKIMDQIMFHSIFENKKRLKDIVQEIKSRMEMYINGNGQSVAAKRITSYFSISGRYSEELKGLEYYKFICNIDKKLDNSYEEVSSNLKEVSQMLFNKDNLIISLTGEKDILSEFKNKFSNLNIQNKKTEANRELPKLKQIQNNEGLITSSKVQYVCKGFDFKKLGYDYSGKLEVLKKILSLDYLWNNVRVMGGAYGVSIAMSKSGDFLFWSYRDPNLKETLNVYDNAYKFIEAFKADDYEMTKYIIGTFAGLDAPLTPRQKGERSDENYFKGITEADIQRWRKEVLDTKKEDINEFSKFLKDIVDQNYICVLGNHNKIKENESEFNSSIEVFE</sequence>
<dbReference type="InterPro" id="IPR007863">
    <property type="entry name" value="Peptidase_M16_C"/>
</dbReference>
<evidence type="ECO:0000313" key="3">
    <source>
        <dbReference type="EMBL" id="MFL0249584.1"/>
    </source>
</evidence>
<evidence type="ECO:0000313" key="4">
    <source>
        <dbReference type="Proteomes" id="UP001623592"/>
    </source>
</evidence>
<dbReference type="Gene3D" id="3.30.830.10">
    <property type="entry name" value="Metalloenzyme, LuxS/M16 peptidase-like"/>
    <property type="match status" value="4"/>
</dbReference>
<gene>
    <name evidence="3" type="ORF">ACJDT4_04050</name>
</gene>
<dbReference type="InterPro" id="IPR013578">
    <property type="entry name" value="Peptidase_M16C_assoc"/>
</dbReference>
<proteinExistence type="predicted"/>
<evidence type="ECO:0000259" key="2">
    <source>
        <dbReference type="SMART" id="SM01264"/>
    </source>
</evidence>
<dbReference type="InterPro" id="IPR011249">
    <property type="entry name" value="Metalloenz_LuxS/M16"/>
</dbReference>
<accession>A0ABW8TF94</accession>
<dbReference type="Proteomes" id="UP001623592">
    <property type="component" value="Unassembled WGS sequence"/>
</dbReference>